<dbReference type="PANTHER" id="PTHR24421">
    <property type="entry name" value="NITRATE/NITRITE SENSOR PROTEIN NARX-RELATED"/>
    <property type="match status" value="1"/>
</dbReference>
<dbReference type="GO" id="GO:0000155">
    <property type="term" value="F:phosphorelay sensor kinase activity"/>
    <property type="evidence" value="ECO:0007669"/>
    <property type="project" value="InterPro"/>
</dbReference>
<dbReference type="EC" id="2.7.13.3" evidence="2"/>
<dbReference type="PANTHER" id="PTHR24421:SF10">
    <property type="entry name" value="NITRATE_NITRITE SENSOR PROTEIN NARQ"/>
    <property type="match status" value="1"/>
</dbReference>
<keyword evidence="9" id="KW-0472">Membrane</keyword>
<dbReference type="InterPro" id="IPR050482">
    <property type="entry name" value="Sensor_HK_TwoCompSys"/>
</dbReference>
<dbReference type="Pfam" id="PF02518">
    <property type="entry name" value="HATPase_c"/>
    <property type="match status" value="1"/>
</dbReference>
<feature type="transmembrane region" description="Helical" evidence="9">
    <location>
        <begin position="47"/>
        <end position="65"/>
    </location>
</feature>
<dbReference type="GO" id="GO:0016020">
    <property type="term" value="C:membrane"/>
    <property type="evidence" value="ECO:0007669"/>
    <property type="project" value="InterPro"/>
</dbReference>
<feature type="transmembrane region" description="Helical" evidence="9">
    <location>
        <begin position="111"/>
        <end position="130"/>
    </location>
</feature>
<keyword evidence="9" id="KW-1133">Transmembrane helix</keyword>
<evidence type="ECO:0000256" key="6">
    <source>
        <dbReference type="ARBA" id="ARBA00022777"/>
    </source>
</evidence>
<organism evidence="12 13">
    <name type="scientific">Pseudonocardia kunmingensis</name>
    <dbReference type="NCBI Taxonomy" id="630975"/>
    <lineage>
        <taxon>Bacteria</taxon>
        <taxon>Bacillati</taxon>
        <taxon>Actinomycetota</taxon>
        <taxon>Actinomycetes</taxon>
        <taxon>Pseudonocardiales</taxon>
        <taxon>Pseudonocardiaceae</taxon>
        <taxon>Pseudonocardia</taxon>
    </lineage>
</organism>
<comment type="caution">
    <text evidence="12">The sequence shown here is derived from an EMBL/GenBank/DDBJ whole genome shotgun (WGS) entry which is preliminary data.</text>
</comment>
<feature type="transmembrane region" description="Helical" evidence="9">
    <location>
        <begin position="77"/>
        <end position="99"/>
    </location>
</feature>
<dbReference type="GO" id="GO:0005524">
    <property type="term" value="F:ATP binding"/>
    <property type="evidence" value="ECO:0007669"/>
    <property type="project" value="UniProtKB-KW"/>
</dbReference>
<dbReference type="GO" id="GO:0046983">
    <property type="term" value="F:protein dimerization activity"/>
    <property type="evidence" value="ECO:0007669"/>
    <property type="project" value="InterPro"/>
</dbReference>
<dbReference type="EMBL" id="VFPA01000008">
    <property type="protein sequence ID" value="TQM01791.1"/>
    <property type="molecule type" value="Genomic_DNA"/>
</dbReference>
<gene>
    <name evidence="12" type="ORF">FB558_8306</name>
</gene>
<evidence type="ECO:0000259" key="10">
    <source>
        <dbReference type="Pfam" id="PF02518"/>
    </source>
</evidence>
<feature type="domain" description="Histidine kinase/HSP90-like ATPase" evidence="10">
    <location>
        <begin position="284"/>
        <end position="369"/>
    </location>
</feature>
<dbReference type="Gene3D" id="3.30.565.10">
    <property type="entry name" value="Histidine kinase-like ATPase, C-terminal domain"/>
    <property type="match status" value="1"/>
</dbReference>
<feature type="transmembrane region" description="Helical" evidence="9">
    <location>
        <begin position="136"/>
        <end position="159"/>
    </location>
</feature>
<keyword evidence="13" id="KW-1185">Reference proteome</keyword>
<dbReference type="Proteomes" id="UP000315677">
    <property type="component" value="Unassembled WGS sequence"/>
</dbReference>
<evidence type="ECO:0000256" key="1">
    <source>
        <dbReference type="ARBA" id="ARBA00000085"/>
    </source>
</evidence>
<keyword evidence="9" id="KW-0812">Transmembrane</keyword>
<evidence type="ECO:0000256" key="7">
    <source>
        <dbReference type="ARBA" id="ARBA00022840"/>
    </source>
</evidence>
<feature type="domain" description="Signal transduction histidine kinase subgroup 3 dimerisation and phosphoacceptor" evidence="11">
    <location>
        <begin position="179"/>
        <end position="244"/>
    </location>
</feature>
<keyword evidence="3" id="KW-0597">Phosphoprotein</keyword>
<evidence type="ECO:0000313" key="13">
    <source>
        <dbReference type="Proteomes" id="UP000315677"/>
    </source>
</evidence>
<evidence type="ECO:0000256" key="9">
    <source>
        <dbReference type="SAM" id="Phobius"/>
    </source>
</evidence>
<name>A0A543CXJ7_9PSEU</name>
<dbReference type="InterPro" id="IPR036890">
    <property type="entry name" value="HATPase_C_sf"/>
</dbReference>
<evidence type="ECO:0000259" key="11">
    <source>
        <dbReference type="Pfam" id="PF07730"/>
    </source>
</evidence>
<dbReference type="OrthoDB" id="227596at2"/>
<dbReference type="Pfam" id="PF07730">
    <property type="entry name" value="HisKA_3"/>
    <property type="match status" value="1"/>
</dbReference>
<dbReference type="RefSeq" id="WP_142064657.1">
    <property type="nucleotide sequence ID" value="NZ_VFPA01000008.1"/>
</dbReference>
<accession>A0A543CXJ7</accession>
<evidence type="ECO:0000256" key="3">
    <source>
        <dbReference type="ARBA" id="ARBA00022553"/>
    </source>
</evidence>
<keyword evidence="8" id="KW-0902">Two-component regulatory system</keyword>
<dbReference type="InterPro" id="IPR003594">
    <property type="entry name" value="HATPase_dom"/>
</dbReference>
<evidence type="ECO:0000256" key="5">
    <source>
        <dbReference type="ARBA" id="ARBA00022741"/>
    </source>
</evidence>
<keyword evidence="7" id="KW-0067">ATP-binding</keyword>
<proteinExistence type="predicted"/>
<keyword evidence="4" id="KW-0808">Transferase</keyword>
<dbReference type="CDD" id="cd16917">
    <property type="entry name" value="HATPase_UhpB-NarQ-NarX-like"/>
    <property type="match status" value="1"/>
</dbReference>
<dbReference type="InterPro" id="IPR011712">
    <property type="entry name" value="Sig_transdc_His_kin_sub3_dim/P"/>
</dbReference>
<evidence type="ECO:0000313" key="12">
    <source>
        <dbReference type="EMBL" id="TQM01791.1"/>
    </source>
</evidence>
<sequence length="373" mass="38548">MDERGTGRLGPRVDLVWAGAFAVVLVLGTLAAAALQGDRVRTPDAGAFALVVLAALATLGLRRTAPVWALAGAMAAVSAYLLAGYPYGPVQLCMVIAVFEVSRQRQLRTSLGACAVAAIVASGSVLPRLIHEVDAPAVLAAGWAAWIVLPWSLGALVHVSAAARAQVRRDLIARAAAEERVRLAGEVHDVAGHGFALVAMHAGVALLVFDEQPDQARASLQAIKATSDRSLAALRGTLDTFHPRECGPGLADVEALIREVRAGGLAVDLTMDELTLGEEVDGVVYRVVQESLTNVLRHAGPTAAEVRIARVGDDVLVRVTDRGCGADGVVAEGRGLAGMRSRVEAVGGRFGAGPDEGGGFAVAARMPLPGGDR</sequence>
<keyword evidence="5" id="KW-0547">Nucleotide-binding</keyword>
<evidence type="ECO:0000256" key="2">
    <source>
        <dbReference type="ARBA" id="ARBA00012438"/>
    </source>
</evidence>
<dbReference type="Gene3D" id="1.20.5.1930">
    <property type="match status" value="1"/>
</dbReference>
<reference evidence="12 13" key="1">
    <citation type="submission" date="2019-06" db="EMBL/GenBank/DDBJ databases">
        <title>Sequencing the genomes of 1000 actinobacteria strains.</title>
        <authorList>
            <person name="Klenk H.-P."/>
        </authorList>
    </citation>
    <scope>NUCLEOTIDE SEQUENCE [LARGE SCALE GENOMIC DNA]</scope>
    <source>
        <strain evidence="12 13">DSM 45301</strain>
    </source>
</reference>
<evidence type="ECO:0000256" key="8">
    <source>
        <dbReference type="ARBA" id="ARBA00023012"/>
    </source>
</evidence>
<keyword evidence="6 12" id="KW-0418">Kinase</keyword>
<comment type="catalytic activity">
    <reaction evidence="1">
        <text>ATP + protein L-histidine = ADP + protein N-phospho-L-histidine.</text>
        <dbReference type="EC" id="2.7.13.3"/>
    </reaction>
</comment>
<dbReference type="AlphaFoldDB" id="A0A543CXJ7"/>
<feature type="transmembrane region" description="Helical" evidence="9">
    <location>
        <begin position="15"/>
        <end position="35"/>
    </location>
</feature>
<protein>
    <recommendedName>
        <fullName evidence="2">histidine kinase</fullName>
        <ecNumber evidence="2">2.7.13.3</ecNumber>
    </recommendedName>
</protein>
<evidence type="ECO:0000256" key="4">
    <source>
        <dbReference type="ARBA" id="ARBA00022679"/>
    </source>
</evidence>
<dbReference type="SUPFAM" id="SSF55874">
    <property type="entry name" value="ATPase domain of HSP90 chaperone/DNA topoisomerase II/histidine kinase"/>
    <property type="match status" value="1"/>
</dbReference>